<dbReference type="Pfam" id="PF03704">
    <property type="entry name" value="BTAD"/>
    <property type="match status" value="1"/>
</dbReference>
<dbReference type="InterPro" id="IPR005158">
    <property type="entry name" value="BTAD"/>
</dbReference>
<dbReference type="InterPro" id="IPR051677">
    <property type="entry name" value="AfsR-DnrI-RedD_regulator"/>
</dbReference>
<dbReference type="PANTHER" id="PTHR35807">
    <property type="entry name" value="TRANSCRIPTIONAL REGULATOR REDD-RELATED"/>
    <property type="match status" value="1"/>
</dbReference>
<dbReference type="GO" id="GO:0003677">
    <property type="term" value="F:DNA binding"/>
    <property type="evidence" value="ECO:0007669"/>
    <property type="project" value="TreeGrafter"/>
</dbReference>
<evidence type="ECO:0000259" key="3">
    <source>
        <dbReference type="SMART" id="SM01043"/>
    </source>
</evidence>
<evidence type="ECO:0000256" key="1">
    <source>
        <dbReference type="ARBA" id="ARBA00023015"/>
    </source>
</evidence>
<comment type="caution">
    <text evidence="4">The sequence shown here is derived from an EMBL/GenBank/DDBJ whole genome shotgun (WGS) entry which is preliminary data.</text>
</comment>
<reference evidence="4 5" key="1">
    <citation type="submission" date="2019-03" db="EMBL/GenBank/DDBJ databases">
        <title>Genome Sequencing and Assembly of Various Microbes Isolated from Partially Reclaimed Soil and Acid Mine Drainage (AMD) Site.</title>
        <authorList>
            <person name="Steinbock B."/>
            <person name="Bechtold R."/>
            <person name="Sevigny J.L."/>
            <person name="Thomas D."/>
            <person name="Cuthill L.R."/>
            <person name="Aveiro Johannsen E.J."/>
            <person name="Thomas K."/>
            <person name="Ghosh A."/>
        </authorList>
    </citation>
    <scope>NUCLEOTIDE SEQUENCE [LARGE SCALE GENOMIC DNA]</scope>
    <source>
        <strain evidence="4 5">S-A3</strain>
    </source>
</reference>
<accession>A0A4R5YQ62</accession>
<gene>
    <name evidence="4" type="ORF">E2R59_02420</name>
</gene>
<proteinExistence type="predicted"/>
<protein>
    <recommendedName>
        <fullName evidence="3">Bacterial transcriptional activator domain-containing protein</fullName>
    </recommendedName>
</protein>
<dbReference type="AlphaFoldDB" id="A0A4R5YQ62"/>
<sequence length="237" mass="25975">MTMDGEHSIRLRLLGNVEVELDGTVLALGHRQQRLLAALAVLGPKPRRFLGELLWPDRTAERAMGSLRTTVFNISRQVPGAVGARGNNIALAGTVTVDLHELRASLDRAATATAPVTEDPWFLSPDGAQLLPGWYDGWVMAEQDRLRTLYVNAVEHLARLSLEHRDFYRAHVLADNVRALDPLRESAVRVSIEADLGLGNNAPALQTFRSFCSTMADELGAPPSPQITQLMGHMRSA</sequence>
<dbReference type="SUPFAM" id="SSF48452">
    <property type="entry name" value="TPR-like"/>
    <property type="match status" value="1"/>
</dbReference>
<dbReference type="EMBL" id="SMZT01000001">
    <property type="protein sequence ID" value="TDL46872.1"/>
    <property type="molecule type" value="Genomic_DNA"/>
</dbReference>
<dbReference type="Gene3D" id="1.25.40.10">
    <property type="entry name" value="Tetratricopeptide repeat domain"/>
    <property type="match status" value="1"/>
</dbReference>
<feature type="domain" description="Bacterial transcriptional activator" evidence="3">
    <location>
        <begin position="97"/>
        <end position="235"/>
    </location>
</feature>
<dbReference type="InterPro" id="IPR011990">
    <property type="entry name" value="TPR-like_helical_dom_sf"/>
</dbReference>
<organism evidence="4 5">
    <name type="scientific">Kocuria rosea</name>
    <name type="common">Deinococcus erythromyxa</name>
    <name type="synonym">Micrococcus rubens</name>
    <dbReference type="NCBI Taxonomy" id="1275"/>
    <lineage>
        <taxon>Bacteria</taxon>
        <taxon>Bacillati</taxon>
        <taxon>Actinomycetota</taxon>
        <taxon>Actinomycetes</taxon>
        <taxon>Micrococcales</taxon>
        <taxon>Micrococcaceae</taxon>
        <taxon>Kocuria</taxon>
    </lineage>
</organism>
<keyword evidence="1" id="KW-0805">Transcription regulation</keyword>
<dbReference type="Proteomes" id="UP000295163">
    <property type="component" value="Unassembled WGS sequence"/>
</dbReference>
<dbReference type="SMART" id="SM01043">
    <property type="entry name" value="BTAD"/>
    <property type="match status" value="1"/>
</dbReference>
<dbReference type="PANTHER" id="PTHR35807:SF1">
    <property type="entry name" value="TRANSCRIPTIONAL REGULATOR REDD"/>
    <property type="match status" value="1"/>
</dbReference>
<name>A0A4R5YQ62_KOCRO</name>
<dbReference type="GO" id="GO:0006355">
    <property type="term" value="P:regulation of DNA-templated transcription"/>
    <property type="evidence" value="ECO:0007669"/>
    <property type="project" value="TreeGrafter"/>
</dbReference>
<evidence type="ECO:0000313" key="5">
    <source>
        <dbReference type="Proteomes" id="UP000295163"/>
    </source>
</evidence>
<keyword evidence="2" id="KW-0804">Transcription</keyword>
<evidence type="ECO:0000313" key="4">
    <source>
        <dbReference type="EMBL" id="TDL46872.1"/>
    </source>
</evidence>
<evidence type="ECO:0000256" key="2">
    <source>
        <dbReference type="ARBA" id="ARBA00023163"/>
    </source>
</evidence>